<comment type="caution">
    <text evidence="2">The sequence shown here is derived from an EMBL/GenBank/DDBJ whole genome shotgun (WGS) entry which is preliminary data.</text>
</comment>
<reference evidence="2 3" key="1">
    <citation type="submission" date="2019-03" db="EMBL/GenBank/DDBJ databases">
        <title>Ramlibacter henchirensis DSM 14656, whole genome shotgun sequence.</title>
        <authorList>
            <person name="Zhang X."/>
            <person name="Feng G."/>
            <person name="Zhu H."/>
        </authorList>
    </citation>
    <scope>NUCLEOTIDE SEQUENCE [LARGE SCALE GENOMIC DNA]</scope>
    <source>
        <strain evidence="2 3">DSM 14656</strain>
    </source>
</reference>
<proteinExistence type="predicted"/>
<evidence type="ECO:0000313" key="3">
    <source>
        <dbReference type="Proteomes" id="UP000298180"/>
    </source>
</evidence>
<gene>
    <name evidence="2" type="ORF">EZ313_04565</name>
</gene>
<organism evidence="2 3">
    <name type="scientific">Ramlibacter henchirensis</name>
    <dbReference type="NCBI Taxonomy" id="204072"/>
    <lineage>
        <taxon>Bacteria</taxon>
        <taxon>Pseudomonadati</taxon>
        <taxon>Pseudomonadota</taxon>
        <taxon>Betaproteobacteria</taxon>
        <taxon>Burkholderiales</taxon>
        <taxon>Comamonadaceae</taxon>
        <taxon>Ramlibacter</taxon>
    </lineage>
</organism>
<feature type="compositionally biased region" description="Basic and acidic residues" evidence="1">
    <location>
        <begin position="53"/>
        <end position="65"/>
    </location>
</feature>
<evidence type="ECO:0000313" key="2">
    <source>
        <dbReference type="EMBL" id="TFZ05930.1"/>
    </source>
</evidence>
<name>A0A4Z0C648_9BURK</name>
<keyword evidence="3" id="KW-1185">Reference proteome</keyword>
<evidence type="ECO:0000256" key="1">
    <source>
        <dbReference type="SAM" id="MobiDB-lite"/>
    </source>
</evidence>
<sequence>MKEIKTYVIRFYRRDSAVAGVVEDVQLRRSAAFHSQAELCALLDGRTPFPRRSPAEPGRESRPPK</sequence>
<dbReference type="AlphaFoldDB" id="A0A4Z0C648"/>
<feature type="region of interest" description="Disordered" evidence="1">
    <location>
        <begin position="46"/>
        <end position="65"/>
    </location>
</feature>
<dbReference type="RefSeq" id="WP_135262015.1">
    <property type="nucleotide sequence ID" value="NZ_SMLM01000001.1"/>
</dbReference>
<protein>
    <submittedName>
        <fullName evidence="2">Uncharacterized protein</fullName>
    </submittedName>
</protein>
<accession>A0A4Z0C648</accession>
<dbReference type="Proteomes" id="UP000298180">
    <property type="component" value="Unassembled WGS sequence"/>
</dbReference>
<dbReference type="OrthoDB" id="6065028at2"/>
<dbReference type="EMBL" id="SMLM01000001">
    <property type="protein sequence ID" value="TFZ05930.1"/>
    <property type="molecule type" value="Genomic_DNA"/>
</dbReference>